<feature type="region of interest" description="Disordered" evidence="1">
    <location>
        <begin position="1"/>
        <end position="20"/>
    </location>
</feature>
<accession>A0A6L2KYG4</accession>
<reference evidence="2" key="1">
    <citation type="journal article" date="2019" name="Sci. Rep.">
        <title>Draft genome of Tanacetum cinerariifolium, the natural source of mosquito coil.</title>
        <authorList>
            <person name="Yamashiro T."/>
            <person name="Shiraishi A."/>
            <person name="Satake H."/>
            <person name="Nakayama K."/>
        </authorList>
    </citation>
    <scope>NUCLEOTIDE SEQUENCE</scope>
</reference>
<sequence length="241" mass="27203">MGLADDELSVGNNHARNGPIAIFDTEPVTSLVPTKIKTNDNESKINELTKLVQMLMDEKINSTQKIQELKSVSSQPESSKPVNSFKQSQDFKPNGKSPDSSKPDPLQYECKKEDHKTLDHETYIASMKSSQNYKAQPYQYASPSKQILESKAKPYPPYTHCSFNDHHPDDCRNYPKCKIYGSYYHFTSGHNRAIQVRGGVLAESSQSNESSIRVSCTTCGSNVHSTTDYNDFKHFKRVEKI</sequence>
<gene>
    <name evidence="2" type="ORF">Tci_026244</name>
</gene>
<protein>
    <submittedName>
        <fullName evidence="2">Uncharacterized protein</fullName>
    </submittedName>
</protein>
<dbReference type="EMBL" id="BKCJ010003306">
    <property type="protein sequence ID" value="GEU54266.1"/>
    <property type="molecule type" value="Genomic_DNA"/>
</dbReference>
<evidence type="ECO:0000256" key="1">
    <source>
        <dbReference type="SAM" id="MobiDB-lite"/>
    </source>
</evidence>
<proteinExistence type="predicted"/>
<comment type="caution">
    <text evidence="2">The sequence shown here is derived from an EMBL/GenBank/DDBJ whole genome shotgun (WGS) entry which is preliminary data.</text>
</comment>
<feature type="region of interest" description="Disordered" evidence="1">
    <location>
        <begin position="66"/>
        <end position="108"/>
    </location>
</feature>
<feature type="compositionally biased region" description="Polar residues" evidence="1">
    <location>
        <begin position="66"/>
        <end position="91"/>
    </location>
</feature>
<organism evidence="2">
    <name type="scientific">Tanacetum cinerariifolium</name>
    <name type="common">Dalmatian daisy</name>
    <name type="synonym">Chrysanthemum cinerariifolium</name>
    <dbReference type="NCBI Taxonomy" id="118510"/>
    <lineage>
        <taxon>Eukaryota</taxon>
        <taxon>Viridiplantae</taxon>
        <taxon>Streptophyta</taxon>
        <taxon>Embryophyta</taxon>
        <taxon>Tracheophyta</taxon>
        <taxon>Spermatophyta</taxon>
        <taxon>Magnoliopsida</taxon>
        <taxon>eudicotyledons</taxon>
        <taxon>Gunneridae</taxon>
        <taxon>Pentapetalae</taxon>
        <taxon>asterids</taxon>
        <taxon>campanulids</taxon>
        <taxon>Asterales</taxon>
        <taxon>Asteraceae</taxon>
        <taxon>Asteroideae</taxon>
        <taxon>Anthemideae</taxon>
        <taxon>Anthemidinae</taxon>
        <taxon>Tanacetum</taxon>
    </lineage>
</organism>
<evidence type="ECO:0000313" key="2">
    <source>
        <dbReference type="EMBL" id="GEU54266.1"/>
    </source>
</evidence>
<name>A0A6L2KYG4_TANCI</name>
<dbReference type="AlphaFoldDB" id="A0A6L2KYG4"/>